<sequence>MIVRLGFLVAASIAAYAVKQHNIRASRSTAPLIKPSGNNFNLFVFTNFVHIFGLSYFYQQ</sequence>
<name>A0A2P2JA87_RHIMU</name>
<dbReference type="EMBL" id="GGEC01009922">
    <property type="protein sequence ID" value="MBW90405.1"/>
    <property type="molecule type" value="Transcribed_RNA"/>
</dbReference>
<reference evidence="1" key="1">
    <citation type="submission" date="2018-02" db="EMBL/GenBank/DDBJ databases">
        <title>Rhizophora mucronata_Transcriptome.</title>
        <authorList>
            <person name="Meera S.P."/>
            <person name="Sreeshan A."/>
            <person name="Augustine A."/>
        </authorList>
    </citation>
    <scope>NUCLEOTIDE SEQUENCE</scope>
    <source>
        <tissue evidence="1">Leaf</tissue>
    </source>
</reference>
<organism evidence="1">
    <name type="scientific">Rhizophora mucronata</name>
    <name type="common">Asiatic mangrove</name>
    <dbReference type="NCBI Taxonomy" id="61149"/>
    <lineage>
        <taxon>Eukaryota</taxon>
        <taxon>Viridiplantae</taxon>
        <taxon>Streptophyta</taxon>
        <taxon>Embryophyta</taxon>
        <taxon>Tracheophyta</taxon>
        <taxon>Spermatophyta</taxon>
        <taxon>Magnoliopsida</taxon>
        <taxon>eudicotyledons</taxon>
        <taxon>Gunneridae</taxon>
        <taxon>Pentapetalae</taxon>
        <taxon>rosids</taxon>
        <taxon>fabids</taxon>
        <taxon>Malpighiales</taxon>
        <taxon>Rhizophoraceae</taxon>
        <taxon>Rhizophora</taxon>
    </lineage>
</organism>
<dbReference type="AlphaFoldDB" id="A0A2P2JA87"/>
<accession>A0A2P2JA87</accession>
<evidence type="ECO:0000313" key="1">
    <source>
        <dbReference type="EMBL" id="MBW90405.1"/>
    </source>
</evidence>
<protein>
    <submittedName>
        <fullName evidence="1">Uncharacterized protein MANES_06G073200</fullName>
    </submittedName>
</protein>
<proteinExistence type="predicted"/>